<name>A0A1M6ZCZ1_9ACTN</name>
<dbReference type="Pfam" id="PF13229">
    <property type="entry name" value="Beta_helix"/>
    <property type="match status" value="1"/>
</dbReference>
<organism evidence="4 5">
    <name type="scientific">Actinacidiphila paucisporea</name>
    <dbReference type="NCBI Taxonomy" id="310782"/>
    <lineage>
        <taxon>Bacteria</taxon>
        <taxon>Bacillati</taxon>
        <taxon>Actinomycetota</taxon>
        <taxon>Actinomycetes</taxon>
        <taxon>Kitasatosporales</taxon>
        <taxon>Streptomycetaceae</taxon>
        <taxon>Actinacidiphila</taxon>
    </lineage>
</organism>
<dbReference type="SUPFAM" id="SSF51126">
    <property type="entry name" value="Pectin lyase-like"/>
    <property type="match status" value="1"/>
</dbReference>
<dbReference type="AlphaFoldDB" id="A0A1M6ZCZ1"/>
<keyword evidence="5" id="KW-1185">Reference proteome</keyword>
<evidence type="ECO:0000313" key="4">
    <source>
        <dbReference type="EMBL" id="SHL28215.1"/>
    </source>
</evidence>
<gene>
    <name evidence="4" type="ORF">SAMN05216499_103288</name>
</gene>
<dbReference type="Proteomes" id="UP000184111">
    <property type="component" value="Unassembled WGS sequence"/>
</dbReference>
<proteinExistence type="predicted"/>
<accession>A0A1M6ZCZ1</accession>
<dbReference type="EMBL" id="FRBI01000003">
    <property type="protein sequence ID" value="SHL28215.1"/>
    <property type="molecule type" value="Genomic_DNA"/>
</dbReference>
<protein>
    <submittedName>
        <fullName evidence="4">Right handed beta helix region</fullName>
    </submittedName>
</protein>
<dbReference type="Gene3D" id="2.160.20.10">
    <property type="entry name" value="Single-stranded right-handed beta-helix, Pectin lyase-like"/>
    <property type="match status" value="1"/>
</dbReference>
<dbReference type="InterPro" id="IPR011050">
    <property type="entry name" value="Pectin_lyase_fold/virulence"/>
</dbReference>
<dbReference type="InterPro" id="IPR012334">
    <property type="entry name" value="Pectin_lyas_fold"/>
</dbReference>
<evidence type="ECO:0000256" key="2">
    <source>
        <dbReference type="SAM" id="SignalP"/>
    </source>
</evidence>
<dbReference type="STRING" id="310782.SAMN05216499_103288"/>
<dbReference type="RefSeq" id="WP_073495115.1">
    <property type="nucleotide sequence ID" value="NZ_FRBI01000003.1"/>
</dbReference>
<evidence type="ECO:0000259" key="3">
    <source>
        <dbReference type="Pfam" id="PF13229"/>
    </source>
</evidence>
<feature type="signal peptide" evidence="2">
    <location>
        <begin position="1"/>
        <end position="22"/>
    </location>
</feature>
<dbReference type="OrthoDB" id="3275941at2"/>
<feature type="chain" id="PRO_5039684438" evidence="2">
    <location>
        <begin position="23"/>
        <end position="767"/>
    </location>
</feature>
<keyword evidence="2" id="KW-0732">Signal</keyword>
<sequence length="767" mass="77167">MFGAAFLAGLAVPVIGTASAHAMGTDLYVNNSSVSHCTNSGSGTKTAPYCSVQAAADAAVPGQTVHVAVGDYREHLTLTRSGTTAAPITFIGATSDDGSAVVGMSDAGHPGHGLLVSGAQHIRIKGFQFVSDEDEPALFDHATDVSVIGSFPWGGGAGTAAVRVGTGSDRVTFGGSELNPIGPAVVIEQGASNTVVTTNDIISNSGGSDPQIVATGAPGTTVVGNTISSNCGGGVILDGASTGAVVENNVIDTGDDSDYPTLRCPAGSKDTGISVSAQAAADTRVDYNVVSPTSGGPAYAWAGTPYTTRPAFTAASGQGAHDFVSDPTIPWKGTAPRTAAWVDSADENAPGLLDADAWGWPAQDDPLVPNTGTGSGFRDRGAEEYQDFGSVFTPTGPTRVLDTRDGTGTGGTAAPLRIGGTVNLKLSDITGVPATGVTAVTMNVTVTRPTSSGVLTVYPHDQAKPIASNLNWAAGRTVANLVTVPVGADGTVSFSANGVAGTVDVVADLAGYYSAKGSPFSPAGPTRLLDTRKGIGTARAPVTLGHTVDLQVAGVGGVPSTGVTAVTLNVTVADTTSGGVLTVYPHGQTPPTASNVNWTAGAVVPNVVTVPVVDGKVSFFVHGGTGKADVIADLAGYYGASGKNSYRAEGPWRLMDTRKDTYLDEGMTLRKAGVVPQGGDLTVPMGPVPMSAVVLNVTVTAPTAAGVLTAYPSGTPRPATSNLNWVKGQTVANQVIVPVGKDGKVVFHNGSSGTVHIVIDYFGRQSI</sequence>
<reference evidence="4 5" key="1">
    <citation type="submission" date="2016-11" db="EMBL/GenBank/DDBJ databases">
        <authorList>
            <person name="Jaros S."/>
            <person name="Januszkiewicz K."/>
            <person name="Wedrychowicz H."/>
        </authorList>
    </citation>
    <scope>NUCLEOTIDE SEQUENCE [LARGE SCALE GENOMIC DNA]</scope>
    <source>
        <strain evidence="4 5">CGMCC 4.2025</strain>
    </source>
</reference>
<feature type="domain" description="Right handed beta helix" evidence="3">
    <location>
        <begin position="160"/>
        <end position="304"/>
    </location>
</feature>
<evidence type="ECO:0000256" key="1">
    <source>
        <dbReference type="SAM" id="MobiDB-lite"/>
    </source>
</evidence>
<feature type="region of interest" description="Disordered" evidence="1">
    <location>
        <begin position="388"/>
        <end position="414"/>
    </location>
</feature>
<dbReference type="InterPro" id="IPR039448">
    <property type="entry name" value="Beta_helix"/>
</dbReference>
<evidence type="ECO:0000313" key="5">
    <source>
        <dbReference type="Proteomes" id="UP000184111"/>
    </source>
</evidence>
<dbReference type="SMART" id="SM00710">
    <property type="entry name" value="PbH1"/>
    <property type="match status" value="3"/>
</dbReference>
<dbReference type="InterPro" id="IPR006626">
    <property type="entry name" value="PbH1"/>
</dbReference>